<evidence type="ECO:0008006" key="9">
    <source>
        <dbReference type="Google" id="ProtNLM"/>
    </source>
</evidence>
<dbReference type="InterPro" id="IPR011011">
    <property type="entry name" value="Znf_FYVE_PHD"/>
</dbReference>
<dbReference type="InterPro" id="IPR036865">
    <property type="entry name" value="CRAL-TRIO_dom_sf"/>
</dbReference>
<dbReference type="AlphaFoldDB" id="A0A024UQT9"/>
<name>A0A024UQT9_9STRA</name>
<dbReference type="SMART" id="SM00516">
    <property type="entry name" value="SEC14"/>
    <property type="match status" value="1"/>
</dbReference>
<dbReference type="GO" id="GO:0008270">
    <property type="term" value="F:zinc ion binding"/>
    <property type="evidence" value="ECO:0007669"/>
    <property type="project" value="UniProtKB-KW"/>
</dbReference>
<dbReference type="Pfam" id="PF00650">
    <property type="entry name" value="CRAL_TRIO"/>
    <property type="match status" value="1"/>
</dbReference>
<protein>
    <recommendedName>
        <fullName evidence="9">FYVE-type domain-containing protein</fullName>
    </recommendedName>
</protein>
<dbReference type="SUPFAM" id="SSF57903">
    <property type="entry name" value="FYVE/PHD zinc finger"/>
    <property type="match status" value="1"/>
</dbReference>
<dbReference type="Gene3D" id="3.30.40.10">
    <property type="entry name" value="Zinc/RING finger domain, C3HC4 (zinc finger)"/>
    <property type="match status" value="1"/>
</dbReference>
<accession>A0A024UQT9</accession>
<feature type="region of interest" description="Disordered" evidence="5">
    <location>
        <begin position="56"/>
        <end position="98"/>
    </location>
</feature>
<organism evidence="8">
    <name type="scientific">Aphanomyces invadans</name>
    <dbReference type="NCBI Taxonomy" id="157072"/>
    <lineage>
        <taxon>Eukaryota</taxon>
        <taxon>Sar</taxon>
        <taxon>Stramenopiles</taxon>
        <taxon>Oomycota</taxon>
        <taxon>Saprolegniomycetes</taxon>
        <taxon>Saprolegniales</taxon>
        <taxon>Verrucalvaceae</taxon>
        <taxon>Aphanomyces</taxon>
    </lineage>
</organism>
<dbReference type="InterPro" id="IPR000306">
    <property type="entry name" value="Znf_FYVE"/>
</dbReference>
<dbReference type="PROSITE" id="PS50178">
    <property type="entry name" value="ZF_FYVE"/>
    <property type="match status" value="1"/>
</dbReference>
<evidence type="ECO:0000256" key="3">
    <source>
        <dbReference type="ARBA" id="ARBA00022833"/>
    </source>
</evidence>
<dbReference type="PROSITE" id="PS50191">
    <property type="entry name" value="CRAL_TRIO"/>
    <property type="match status" value="1"/>
</dbReference>
<reference evidence="8" key="1">
    <citation type="submission" date="2013-12" db="EMBL/GenBank/DDBJ databases">
        <title>The Genome Sequence of Aphanomyces invadans NJM9701.</title>
        <authorList>
            <consortium name="The Broad Institute Genomics Platform"/>
            <person name="Russ C."/>
            <person name="Tyler B."/>
            <person name="van West P."/>
            <person name="Dieguez-Uribeondo J."/>
            <person name="Young S.K."/>
            <person name="Zeng Q."/>
            <person name="Gargeya S."/>
            <person name="Fitzgerald M."/>
            <person name="Abouelleil A."/>
            <person name="Alvarado L."/>
            <person name="Chapman S.B."/>
            <person name="Gainer-Dewar J."/>
            <person name="Goldberg J."/>
            <person name="Griggs A."/>
            <person name="Gujja S."/>
            <person name="Hansen M."/>
            <person name="Howarth C."/>
            <person name="Imamovic A."/>
            <person name="Ireland A."/>
            <person name="Larimer J."/>
            <person name="McCowan C."/>
            <person name="Murphy C."/>
            <person name="Pearson M."/>
            <person name="Poon T.W."/>
            <person name="Priest M."/>
            <person name="Roberts A."/>
            <person name="Saif S."/>
            <person name="Shea T."/>
            <person name="Sykes S."/>
            <person name="Wortman J."/>
            <person name="Nusbaum C."/>
            <person name="Birren B."/>
        </authorList>
    </citation>
    <scope>NUCLEOTIDE SEQUENCE [LARGE SCALE GENOMIC DNA]</scope>
    <source>
        <strain evidence="8">NJM9701</strain>
    </source>
</reference>
<dbReference type="PANTHER" id="PTHR45657:SF1">
    <property type="entry name" value="CRAL-TRIO DOMAIN-CONTAINING PROTEIN YKL091C-RELATED"/>
    <property type="match status" value="1"/>
</dbReference>
<dbReference type="VEuPathDB" id="FungiDB:H310_01200"/>
<dbReference type="InterPro" id="IPR001251">
    <property type="entry name" value="CRAL-TRIO_dom"/>
</dbReference>
<keyword evidence="2 4" id="KW-0863">Zinc-finger</keyword>
<evidence type="ECO:0000256" key="5">
    <source>
        <dbReference type="SAM" id="MobiDB-lite"/>
    </source>
</evidence>
<evidence type="ECO:0000256" key="2">
    <source>
        <dbReference type="ARBA" id="ARBA00022771"/>
    </source>
</evidence>
<dbReference type="Pfam" id="PF01363">
    <property type="entry name" value="FYVE"/>
    <property type="match status" value="1"/>
</dbReference>
<dbReference type="Gene3D" id="3.40.525.10">
    <property type="entry name" value="CRAL-TRIO lipid binding domain"/>
    <property type="match status" value="1"/>
</dbReference>
<dbReference type="eggNOG" id="KOG1818">
    <property type="taxonomic scope" value="Eukaryota"/>
</dbReference>
<evidence type="ECO:0000313" key="8">
    <source>
        <dbReference type="EMBL" id="ETW08669.1"/>
    </source>
</evidence>
<dbReference type="SUPFAM" id="SSF52087">
    <property type="entry name" value="CRAL/TRIO domain"/>
    <property type="match status" value="1"/>
</dbReference>
<feature type="region of interest" description="Disordered" evidence="5">
    <location>
        <begin position="1"/>
        <end position="40"/>
    </location>
</feature>
<gene>
    <name evidence="8" type="ORF">H310_01200</name>
</gene>
<dbReference type="InterPro" id="IPR013083">
    <property type="entry name" value="Znf_RING/FYVE/PHD"/>
</dbReference>
<evidence type="ECO:0000259" key="7">
    <source>
        <dbReference type="PROSITE" id="PS50191"/>
    </source>
</evidence>
<evidence type="ECO:0000256" key="4">
    <source>
        <dbReference type="PROSITE-ProRule" id="PRU00091"/>
    </source>
</evidence>
<dbReference type="RefSeq" id="XP_008862474.1">
    <property type="nucleotide sequence ID" value="XM_008864252.1"/>
</dbReference>
<dbReference type="InterPro" id="IPR017455">
    <property type="entry name" value="Znf_FYVE-rel"/>
</dbReference>
<feature type="domain" description="CRAL-TRIO" evidence="7">
    <location>
        <begin position="570"/>
        <end position="732"/>
    </location>
</feature>
<dbReference type="OrthoDB" id="1434354at2759"/>
<proteinExistence type="predicted"/>
<dbReference type="SMART" id="SM00064">
    <property type="entry name" value="FYVE"/>
    <property type="match status" value="1"/>
</dbReference>
<keyword evidence="3" id="KW-0862">Zinc</keyword>
<dbReference type="InterPro" id="IPR051026">
    <property type="entry name" value="PI/PC_transfer"/>
</dbReference>
<dbReference type="CDD" id="cd00170">
    <property type="entry name" value="SEC14"/>
    <property type="match status" value="1"/>
</dbReference>
<dbReference type="STRING" id="157072.A0A024UQT9"/>
<keyword evidence="1" id="KW-0479">Metal-binding</keyword>
<dbReference type="GeneID" id="20078250"/>
<dbReference type="EMBL" id="KI913953">
    <property type="protein sequence ID" value="ETW08669.1"/>
    <property type="molecule type" value="Genomic_DNA"/>
</dbReference>
<evidence type="ECO:0000256" key="1">
    <source>
        <dbReference type="ARBA" id="ARBA00022723"/>
    </source>
</evidence>
<feature type="domain" description="FYVE-type" evidence="6">
    <location>
        <begin position="94"/>
        <end position="154"/>
    </location>
</feature>
<dbReference type="PANTHER" id="PTHR45657">
    <property type="entry name" value="CRAL-TRIO DOMAIN-CONTAINING PROTEIN YKL091C-RELATED"/>
    <property type="match status" value="1"/>
</dbReference>
<sequence length="786" mass="87992">MQKASPLGTIQFMAKQRKSTTTPVHDDKEDSVQPMAVLPPTKTGLFKSKIRLPFQRDRIDSTVSDARISDASDDTSDEKEKPTPARGKKTPPKPTGTSECHMCRTHLGLRRYKHHCRNCGNSVCSSHSKNQLPLPQFGILRAVRVCDRCTKEVLQQRVGIKRGTSLFQENESTTNDSSIGGVLYSGMVEEQDATMDSVLYLGSLKMTGRSLASRNMNTNVAIWKDRMLVITPAEILCFKHYADTGLGEVRTTVHMTDILHVFINEKYPTILTTVRADGRIFRIRAKDKDQCHAIHNILVHTMQLFQDALYKLQRGVRPEDFSVTSVTAQHAPTLPEQVVMAFPQFGDVMAVKLFPSTVVRVYVTGPIASGVAAYTYDMLTKNCFQQPLSSHEVVRQYCEMPHSVEDPQGLDVHVTSGESHSKVKVDWIGGSMVLVVGLVGPVVLPLMVASCVLLLSMAILAPTTIEWMTHVAVMWATRSWSSGFATHRVISCKQVSLGPKCGAGGSAEEEDTPDNDLFRRFVEGASGDVELAKRKYFFMMNWRKAEDIDNILAKPHENFATFKECTVSYIHKRDKCGRMVLFDKSGTMKKSMQALFARGMTADDGCYHTAFIMEYQWKVLDPRPYPDGQMLRIIDLKGISMDAMSSEVFVFVKKLGFIVGHYNAERIYKVIIVNPPAWFNMIWKVVAPLINPKTRDKTIVVRGAAEITKALLEFIDIENIPQEYGGACMCEGGGCTTHSPEEIELRNFVTKLNNRDVAGAQELLQHIRDRPHTLSAVREDHPEQLL</sequence>
<evidence type="ECO:0000259" key="6">
    <source>
        <dbReference type="PROSITE" id="PS50178"/>
    </source>
</evidence>
<dbReference type="eggNOG" id="KOG1471">
    <property type="taxonomic scope" value="Eukaryota"/>
</dbReference>
<dbReference type="CDD" id="cd15760">
    <property type="entry name" value="FYVE_scVPS27p_like"/>
    <property type="match status" value="1"/>
</dbReference>